<feature type="domain" description="Phosphatidylinositol-specific phospholipase C X" evidence="7">
    <location>
        <begin position="57"/>
        <end position="210"/>
    </location>
</feature>
<dbReference type="InterPro" id="IPR000909">
    <property type="entry name" value="PLipase_C_PInositol-sp_X_dom"/>
</dbReference>
<evidence type="ECO:0000256" key="4">
    <source>
        <dbReference type="ARBA" id="ARBA00030474"/>
    </source>
</evidence>
<dbReference type="GO" id="GO:0004436">
    <property type="term" value="F:phosphatidylinositol diacylglycerol-lyase activity"/>
    <property type="evidence" value="ECO:0007669"/>
    <property type="project" value="UniProtKB-EC"/>
</dbReference>
<dbReference type="GO" id="GO:0008081">
    <property type="term" value="F:phosphoric diester hydrolase activity"/>
    <property type="evidence" value="ECO:0007669"/>
    <property type="project" value="InterPro"/>
</dbReference>
<name>A0A2G3DZN4_9FIRM</name>
<dbReference type="SUPFAM" id="SSF51695">
    <property type="entry name" value="PLC-like phosphodiesterases"/>
    <property type="match status" value="1"/>
</dbReference>
<evidence type="ECO:0000256" key="1">
    <source>
        <dbReference type="ARBA" id="ARBA00001316"/>
    </source>
</evidence>
<dbReference type="PANTHER" id="PTHR13593:SF113">
    <property type="entry name" value="SI:DKEY-266F7.9"/>
    <property type="match status" value="1"/>
</dbReference>
<gene>
    <name evidence="8" type="ORF">CSX01_00630</name>
</gene>
<comment type="caution">
    <text evidence="8">The sequence shown here is derived from an EMBL/GenBank/DDBJ whole genome shotgun (WGS) entry which is preliminary data.</text>
</comment>
<dbReference type="SMART" id="SM00148">
    <property type="entry name" value="PLCXc"/>
    <property type="match status" value="1"/>
</dbReference>
<dbReference type="AlphaFoldDB" id="A0A2G3DZN4"/>
<evidence type="ECO:0000256" key="6">
    <source>
        <dbReference type="SAM" id="Phobius"/>
    </source>
</evidence>
<dbReference type="PANTHER" id="PTHR13593">
    <property type="match status" value="1"/>
</dbReference>
<protein>
    <recommendedName>
        <fullName evidence="3">1-phosphatidylinositol phosphodiesterase</fullName>
        <ecNumber evidence="2">4.6.1.13</ecNumber>
    </recommendedName>
    <alternativeName>
        <fullName evidence="4">Phosphatidylinositol diacylglycerol-lyase</fullName>
    </alternativeName>
    <alternativeName>
        <fullName evidence="5">Phosphatidylinositol-specific phospholipase C</fullName>
    </alternativeName>
</protein>
<organism evidence="8 9">
    <name type="scientific">Pseudobutyrivibrio ruminis</name>
    <dbReference type="NCBI Taxonomy" id="46206"/>
    <lineage>
        <taxon>Bacteria</taxon>
        <taxon>Bacillati</taxon>
        <taxon>Bacillota</taxon>
        <taxon>Clostridia</taxon>
        <taxon>Lachnospirales</taxon>
        <taxon>Lachnospiraceae</taxon>
        <taxon>Pseudobutyrivibrio</taxon>
    </lineage>
</organism>
<dbReference type="Pfam" id="PF00388">
    <property type="entry name" value="PI-PLC-X"/>
    <property type="match status" value="1"/>
</dbReference>
<reference evidence="8 9" key="1">
    <citation type="submission" date="2017-10" db="EMBL/GenBank/DDBJ databases">
        <title>Resolving the taxonomy of Roseburia spp., Eubacterium rectale and Agathobacter spp. through phylogenomic analysis.</title>
        <authorList>
            <person name="Sheridan P.O."/>
            <person name="Walker A.W."/>
            <person name="Duncan S.H."/>
            <person name="Scott K.P."/>
            <person name="Toole P.W.O."/>
            <person name="Luis P."/>
            <person name="Flint H.J."/>
        </authorList>
    </citation>
    <scope>NUCLEOTIDE SEQUENCE [LARGE SCALE GENOMIC DNA]</scope>
    <source>
        <strain evidence="8 9">JK626</strain>
    </source>
</reference>
<keyword evidence="6" id="KW-1133">Transmembrane helix</keyword>
<sequence>MSKGRFFRIICGIMILIISVILVQVFVSDDNNGGDELGDQGMQPGYYDPSRWMESLSDDTYLSEITIPGTHDSAARYVMLGYVMRCQDTSIYEQLDNGYRYLDLRIALDKSQKEHRIKLVHNFANCHVDGGLFSDYLHLEDVTKDIYTFLQKYNDETVIVNFKIEDDEVNVKEIQKLLNQEITSNKDYWFTEEYIPTLGEARGRAVLATRFDDIAGTGVTGLNMIWAEQDNKTPVDIPYELYVNDEFRYWVQDRYKYSVEDKYEAVVDGLENCEADEDTWFLNFVSTSGDGKIGHPKGYASSLNGLLMDYSFKDNTSYGIIIVDFGNTELAKKIYLTNSF</sequence>
<keyword evidence="6" id="KW-0812">Transmembrane</keyword>
<reference evidence="8 9" key="2">
    <citation type="submission" date="2017-10" db="EMBL/GenBank/DDBJ databases">
        <authorList>
            <person name="Banno H."/>
            <person name="Chua N.-H."/>
        </authorList>
    </citation>
    <scope>NUCLEOTIDE SEQUENCE [LARGE SCALE GENOMIC DNA]</scope>
    <source>
        <strain evidence="8 9">JK626</strain>
    </source>
</reference>
<dbReference type="Proteomes" id="UP000225889">
    <property type="component" value="Unassembled WGS sequence"/>
</dbReference>
<evidence type="ECO:0000259" key="7">
    <source>
        <dbReference type="SMART" id="SM00148"/>
    </source>
</evidence>
<dbReference type="Gene3D" id="3.20.20.190">
    <property type="entry name" value="Phosphatidylinositol (PI) phosphodiesterase"/>
    <property type="match status" value="1"/>
</dbReference>
<dbReference type="InterPro" id="IPR017946">
    <property type="entry name" value="PLC-like_Pdiesterase_TIM-brl"/>
</dbReference>
<evidence type="ECO:0000256" key="2">
    <source>
        <dbReference type="ARBA" id="ARBA00012581"/>
    </source>
</evidence>
<dbReference type="EMBL" id="PDYF01000003">
    <property type="protein sequence ID" value="PHU36492.1"/>
    <property type="molecule type" value="Genomic_DNA"/>
</dbReference>
<proteinExistence type="predicted"/>
<feature type="transmembrane region" description="Helical" evidence="6">
    <location>
        <begin position="7"/>
        <end position="27"/>
    </location>
</feature>
<dbReference type="PROSITE" id="PS50007">
    <property type="entry name" value="PIPLC_X_DOMAIN"/>
    <property type="match status" value="1"/>
</dbReference>
<comment type="catalytic activity">
    <reaction evidence="1">
        <text>a 1,2-diacyl-sn-glycero-3-phospho-(1D-myo-inositol) = 1D-myo-inositol 1,2-cyclic phosphate + a 1,2-diacyl-sn-glycerol</text>
        <dbReference type="Rhea" id="RHEA:17093"/>
        <dbReference type="ChEBI" id="CHEBI:17815"/>
        <dbReference type="ChEBI" id="CHEBI:57880"/>
        <dbReference type="ChEBI" id="CHEBI:58484"/>
        <dbReference type="EC" id="4.6.1.13"/>
    </reaction>
</comment>
<evidence type="ECO:0000313" key="8">
    <source>
        <dbReference type="EMBL" id="PHU36492.1"/>
    </source>
</evidence>
<evidence type="ECO:0000313" key="9">
    <source>
        <dbReference type="Proteomes" id="UP000225889"/>
    </source>
</evidence>
<evidence type="ECO:0000256" key="5">
    <source>
        <dbReference type="ARBA" id="ARBA00030782"/>
    </source>
</evidence>
<dbReference type="InterPro" id="IPR051057">
    <property type="entry name" value="PI-PLC_domain"/>
</dbReference>
<dbReference type="EC" id="4.6.1.13" evidence="2"/>
<accession>A0A2G3DZN4</accession>
<dbReference type="GO" id="GO:0006629">
    <property type="term" value="P:lipid metabolic process"/>
    <property type="evidence" value="ECO:0007669"/>
    <property type="project" value="InterPro"/>
</dbReference>
<keyword evidence="6" id="KW-0472">Membrane</keyword>
<evidence type="ECO:0000256" key="3">
    <source>
        <dbReference type="ARBA" id="ARBA00019758"/>
    </source>
</evidence>